<evidence type="ECO:0000256" key="1">
    <source>
        <dbReference type="ARBA" id="ARBA00022908"/>
    </source>
</evidence>
<dbReference type="SUPFAM" id="SSF53041">
    <property type="entry name" value="Resolvase-like"/>
    <property type="match status" value="1"/>
</dbReference>
<dbReference type="InterPro" id="IPR038109">
    <property type="entry name" value="DNA_bind_recomb_sf"/>
</dbReference>
<dbReference type="Gene3D" id="3.40.50.1390">
    <property type="entry name" value="Resolvase, N-terminal catalytic domain"/>
    <property type="match status" value="1"/>
</dbReference>
<dbReference type="InterPro" id="IPR006118">
    <property type="entry name" value="Recombinase_CS"/>
</dbReference>
<evidence type="ECO:0000256" key="2">
    <source>
        <dbReference type="ARBA" id="ARBA00023125"/>
    </source>
</evidence>
<dbReference type="Pfam" id="PF00239">
    <property type="entry name" value="Resolvase"/>
    <property type="match status" value="1"/>
</dbReference>
<feature type="active site" description="O-(5'-phospho-DNA)-serine intermediate" evidence="4 5">
    <location>
        <position position="62"/>
    </location>
</feature>
<feature type="domain" description="Resolvase/invertase-type recombinase catalytic" evidence="6">
    <location>
        <begin position="54"/>
        <end position="202"/>
    </location>
</feature>
<sequence>MLLSSKTEYDRSVKSICQNMYITSSNKLFCFSFKYIRVFKYNKGFYNNTHAMQAVYLYIRVSTDEQAVKGYSQRSQLDRLVHYCKDHNLIVTKTIFEDYSAKTFNRPEWNKLFAELKLTKNQSSLILFTYWDRFSRNIMDAYKMLERLQNMKVSIQAIEQQIDFSIPESKIMLAMYWATSEVENDKRSRNVRLGMQKARLEGRWINKAPLGYRNKITSDGKKYIALYEPEAYIIREAFTAIVRQNKYCLTEIYKDAVSNGLNCSRSAFYRLVRNPIYCGKIKIPAFEDKAERIVEGTHERLIPVVLFDHVQRIIKDADLNHPKKLTSKRIANENLIFRGVLQCPNCGNTLTGSGSQGHTKKYYYYHCTGRCPYRVRAYLINLNFLSFLKKNRVVEPFLELANSISKEIYGEEHNDYIQKKEEIKKEMEKLIDRGFNAQKLFSDGNIDYDDYILIRSCCQESLKDNTDKLRQQALKIVAEKHTEKGTDYVINHLGEFYENSDTITKQRIIRLFFPEKVKVIEGNIEEMLSESVKTIFGLTVSASKIKEIHGQQTDQAIVEFFKELYFLGYEQNLKNI</sequence>
<gene>
    <name evidence="7" type="ORF">SAMN05444267_10042</name>
</gene>
<dbReference type="InterPro" id="IPR050639">
    <property type="entry name" value="SSR_resolvase"/>
</dbReference>
<evidence type="ECO:0000259" key="6">
    <source>
        <dbReference type="PROSITE" id="PS51736"/>
    </source>
</evidence>
<evidence type="ECO:0000256" key="3">
    <source>
        <dbReference type="ARBA" id="ARBA00023172"/>
    </source>
</evidence>
<evidence type="ECO:0000313" key="8">
    <source>
        <dbReference type="Proteomes" id="UP000184364"/>
    </source>
</evidence>
<dbReference type="Proteomes" id="UP000184364">
    <property type="component" value="Unassembled WGS sequence"/>
</dbReference>
<evidence type="ECO:0000256" key="4">
    <source>
        <dbReference type="PIRSR" id="PIRSR606118-50"/>
    </source>
</evidence>
<dbReference type="GO" id="GO:0003677">
    <property type="term" value="F:DNA binding"/>
    <property type="evidence" value="ECO:0007669"/>
    <property type="project" value="UniProtKB-KW"/>
</dbReference>
<dbReference type="PANTHER" id="PTHR30461">
    <property type="entry name" value="DNA-INVERTASE FROM LAMBDOID PROPHAGE"/>
    <property type="match status" value="1"/>
</dbReference>
<dbReference type="InterPro" id="IPR006119">
    <property type="entry name" value="Resolv_N"/>
</dbReference>
<accession>A0A1M6SDX4</accession>
<dbReference type="InterPro" id="IPR036162">
    <property type="entry name" value="Resolvase-like_N_sf"/>
</dbReference>
<dbReference type="InterPro" id="IPR011109">
    <property type="entry name" value="DNA_bind_recombinase_dom"/>
</dbReference>
<dbReference type="SMART" id="SM00857">
    <property type="entry name" value="Resolvase"/>
    <property type="match status" value="1"/>
</dbReference>
<evidence type="ECO:0000313" key="7">
    <source>
        <dbReference type="EMBL" id="SHK42933.1"/>
    </source>
</evidence>
<dbReference type="STRING" id="1302687.SAMN05444267_10042"/>
<protein>
    <submittedName>
        <fullName evidence="7">Site-specific DNA recombinase</fullName>
    </submittedName>
</protein>
<dbReference type="AlphaFoldDB" id="A0A1M6SDX4"/>
<evidence type="ECO:0000256" key="5">
    <source>
        <dbReference type="PROSITE-ProRule" id="PRU10137"/>
    </source>
</evidence>
<keyword evidence="2" id="KW-0238">DNA-binding</keyword>
<dbReference type="CDD" id="cd00338">
    <property type="entry name" value="Ser_Recombinase"/>
    <property type="match status" value="1"/>
</dbReference>
<dbReference type="PROSITE" id="PS00397">
    <property type="entry name" value="RECOMBINASES_1"/>
    <property type="match status" value="1"/>
</dbReference>
<dbReference type="Pfam" id="PF07508">
    <property type="entry name" value="Recombinase"/>
    <property type="match status" value="1"/>
</dbReference>
<name>A0A1M6SDX4_9FLAO</name>
<dbReference type="GO" id="GO:0000150">
    <property type="term" value="F:DNA strand exchange activity"/>
    <property type="evidence" value="ECO:0007669"/>
    <property type="project" value="InterPro"/>
</dbReference>
<dbReference type="Gene3D" id="3.90.1750.20">
    <property type="entry name" value="Putative Large Serine Recombinase, Chain B, Domain 2"/>
    <property type="match status" value="1"/>
</dbReference>
<proteinExistence type="predicted"/>
<keyword evidence="3" id="KW-0233">DNA recombination</keyword>
<dbReference type="EMBL" id="FRAV01000004">
    <property type="protein sequence ID" value="SHK42933.1"/>
    <property type="molecule type" value="Genomic_DNA"/>
</dbReference>
<dbReference type="PANTHER" id="PTHR30461:SF23">
    <property type="entry name" value="DNA RECOMBINASE-RELATED"/>
    <property type="match status" value="1"/>
</dbReference>
<keyword evidence="8" id="KW-1185">Reference proteome</keyword>
<dbReference type="GO" id="GO:0015074">
    <property type="term" value="P:DNA integration"/>
    <property type="evidence" value="ECO:0007669"/>
    <property type="project" value="UniProtKB-KW"/>
</dbReference>
<dbReference type="PROSITE" id="PS51736">
    <property type="entry name" value="RECOMBINASES_3"/>
    <property type="match status" value="1"/>
</dbReference>
<organism evidence="7 8">
    <name type="scientific">Chryseobacterium polytrichastri</name>
    <dbReference type="NCBI Taxonomy" id="1302687"/>
    <lineage>
        <taxon>Bacteria</taxon>
        <taxon>Pseudomonadati</taxon>
        <taxon>Bacteroidota</taxon>
        <taxon>Flavobacteriia</taxon>
        <taxon>Flavobacteriales</taxon>
        <taxon>Weeksellaceae</taxon>
        <taxon>Chryseobacterium group</taxon>
        <taxon>Chryseobacterium</taxon>
    </lineage>
</organism>
<reference evidence="8" key="1">
    <citation type="submission" date="2016-11" db="EMBL/GenBank/DDBJ databases">
        <authorList>
            <person name="Varghese N."/>
            <person name="Submissions S."/>
        </authorList>
    </citation>
    <scope>NUCLEOTIDE SEQUENCE [LARGE SCALE GENOMIC DNA]</scope>
    <source>
        <strain evidence="8">DSM 26899</strain>
    </source>
</reference>
<keyword evidence="1" id="KW-0229">DNA integration</keyword>